<dbReference type="GO" id="GO:0005634">
    <property type="term" value="C:nucleus"/>
    <property type="evidence" value="ECO:0007669"/>
    <property type="project" value="TreeGrafter"/>
</dbReference>
<name>A0A8S1H4M9_9PELO</name>
<evidence type="ECO:0000313" key="3">
    <source>
        <dbReference type="EMBL" id="CAD6190234.1"/>
    </source>
</evidence>
<gene>
    <name evidence="3" type="ORF">CAUJ_LOCUS6153</name>
</gene>
<keyword evidence="4" id="KW-1185">Reference proteome</keyword>
<dbReference type="SMART" id="SM00595">
    <property type="entry name" value="MADF"/>
    <property type="match status" value="1"/>
</dbReference>
<evidence type="ECO:0000256" key="1">
    <source>
        <dbReference type="SAM" id="MobiDB-lite"/>
    </source>
</evidence>
<feature type="compositionally biased region" description="Basic and acidic residues" evidence="1">
    <location>
        <begin position="346"/>
        <end position="358"/>
    </location>
</feature>
<comment type="caution">
    <text evidence="3">The sequence shown here is derived from an EMBL/GenBank/DDBJ whole genome shotgun (WGS) entry which is preliminary data.</text>
</comment>
<dbReference type="PROSITE" id="PS51029">
    <property type="entry name" value="MADF"/>
    <property type="match status" value="1"/>
</dbReference>
<dbReference type="GO" id="GO:0006357">
    <property type="term" value="P:regulation of transcription by RNA polymerase II"/>
    <property type="evidence" value="ECO:0007669"/>
    <property type="project" value="TreeGrafter"/>
</dbReference>
<feature type="compositionally biased region" description="Basic residues" evidence="1">
    <location>
        <begin position="212"/>
        <end position="222"/>
    </location>
</feature>
<feature type="compositionally biased region" description="Low complexity" evidence="1">
    <location>
        <begin position="24"/>
        <end position="35"/>
    </location>
</feature>
<feature type="compositionally biased region" description="Acidic residues" evidence="1">
    <location>
        <begin position="293"/>
        <end position="326"/>
    </location>
</feature>
<dbReference type="PANTHER" id="PTHR12243:SF51">
    <property type="entry name" value="MADF DOMAIN-CONTAINING PROTEIN"/>
    <property type="match status" value="1"/>
</dbReference>
<feature type="domain" description="MADF" evidence="2">
    <location>
        <begin position="469"/>
        <end position="553"/>
    </location>
</feature>
<protein>
    <recommendedName>
        <fullName evidence="2">MADF domain-containing protein</fullName>
    </recommendedName>
</protein>
<dbReference type="EMBL" id="CAJGYM010000014">
    <property type="protein sequence ID" value="CAD6190234.1"/>
    <property type="molecule type" value="Genomic_DNA"/>
</dbReference>
<feature type="compositionally biased region" description="Polar residues" evidence="1">
    <location>
        <begin position="78"/>
        <end position="89"/>
    </location>
</feature>
<dbReference type="AlphaFoldDB" id="A0A8S1H4M9"/>
<dbReference type="OrthoDB" id="6159213at2759"/>
<feature type="compositionally biased region" description="Polar residues" evidence="1">
    <location>
        <begin position="1"/>
        <end position="19"/>
    </location>
</feature>
<reference evidence="3" key="1">
    <citation type="submission" date="2020-10" db="EMBL/GenBank/DDBJ databases">
        <authorList>
            <person name="Kikuchi T."/>
        </authorList>
    </citation>
    <scope>NUCLEOTIDE SEQUENCE</scope>
    <source>
        <strain evidence="3">NKZ352</strain>
    </source>
</reference>
<feature type="compositionally biased region" description="Basic and acidic residues" evidence="1">
    <location>
        <begin position="133"/>
        <end position="156"/>
    </location>
</feature>
<evidence type="ECO:0000259" key="2">
    <source>
        <dbReference type="PROSITE" id="PS51029"/>
    </source>
</evidence>
<dbReference type="GO" id="GO:0005667">
    <property type="term" value="C:transcription regulator complex"/>
    <property type="evidence" value="ECO:0007669"/>
    <property type="project" value="TreeGrafter"/>
</dbReference>
<dbReference type="InterPro" id="IPR039353">
    <property type="entry name" value="TF_Adf1"/>
</dbReference>
<feature type="compositionally biased region" description="Basic and acidic residues" evidence="1">
    <location>
        <begin position="261"/>
        <end position="274"/>
    </location>
</feature>
<accession>A0A8S1H4M9</accession>
<feature type="region of interest" description="Disordered" evidence="1">
    <location>
        <begin position="75"/>
        <end position="358"/>
    </location>
</feature>
<organism evidence="3 4">
    <name type="scientific">Caenorhabditis auriculariae</name>
    <dbReference type="NCBI Taxonomy" id="2777116"/>
    <lineage>
        <taxon>Eukaryota</taxon>
        <taxon>Metazoa</taxon>
        <taxon>Ecdysozoa</taxon>
        <taxon>Nematoda</taxon>
        <taxon>Chromadorea</taxon>
        <taxon>Rhabditida</taxon>
        <taxon>Rhabditina</taxon>
        <taxon>Rhabditomorpha</taxon>
        <taxon>Rhabditoidea</taxon>
        <taxon>Rhabditidae</taxon>
        <taxon>Peloderinae</taxon>
        <taxon>Caenorhabditis</taxon>
    </lineage>
</organism>
<feature type="compositionally biased region" description="Basic and acidic residues" evidence="1">
    <location>
        <begin position="229"/>
        <end position="246"/>
    </location>
</feature>
<feature type="region of interest" description="Disordered" evidence="1">
    <location>
        <begin position="1"/>
        <end position="47"/>
    </location>
</feature>
<evidence type="ECO:0000313" key="4">
    <source>
        <dbReference type="Proteomes" id="UP000835052"/>
    </source>
</evidence>
<dbReference type="InterPro" id="IPR006578">
    <property type="entry name" value="MADF-dom"/>
</dbReference>
<feature type="compositionally biased region" description="Basic and acidic residues" evidence="1">
    <location>
        <begin position="37"/>
        <end position="46"/>
    </location>
</feature>
<sequence length="632" mass="72723">MSTSTSNEQPPNEQPSNVSFGADSTESGSRSNSTSPEQKESPKDAFARFLTQQGFSKDFSEYMINYAVLHQDWKKQGATENQGPSQQIVSIEEIESDDEKEKEPSPTPKRSIRARKPKLLPPEETPTLSRKRGQQEKKDADKEDMPHLEEEPKQEVVSDDEDTPEPKKTKRSALYEELLDGSVGVASRRSPRKKRDVLDESMDSDEADKNIRRSNRGRRPKVHFSPDLSRVKTEPESPEESPEKELSPVMSQTKKRGRKLVAKDLTLRDAEPKAKNTPVGKAKNMKVKRETVESDPEIEESDEEEEYEEEETSSESEIDDDDEEEYCPTPKKKKFGPRSRLFGVKSEPRPNVKKSCEPRKSLGNLKVKQEIKAEVKSEFYAYGTTTASFYGPEYDEKDMLERVAKGELPETAAYKRTNNSIYLPAIDADMIEGNGTDAVVRVNSANDFKFTRVCPKTKEDHADKAIVRQIIQHVQQYPVIWDQRLKCHLQIKYTRRAWSRIQGALQNEQYPLQRLKQIWKNKKDYYISATRAGTCTSKWLFTEDMEFYRPCINYRLHHTLTSADSTDSGISDKFALSNKIFACEEDEKDEALIFSLRMLKEHENEERYGDFNAKVTEIFKNQLEKFMKAKKK</sequence>
<dbReference type="Proteomes" id="UP000835052">
    <property type="component" value="Unassembled WGS sequence"/>
</dbReference>
<dbReference type="Pfam" id="PF10545">
    <property type="entry name" value="MADF_DNA_bdg"/>
    <property type="match status" value="1"/>
</dbReference>
<dbReference type="PANTHER" id="PTHR12243">
    <property type="entry name" value="MADF DOMAIN TRANSCRIPTION FACTOR"/>
    <property type="match status" value="1"/>
</dbReference>
<proteinExistence type="predicted"/>